<evidence type="ECO:0000313" key="4">
    <source>
        <dbReference type="Proteomes" id="UP000011560"/>
    </source>
</evidence>
<feature type="transmembrane region" description="Helical" evidence="2">
    <location>
        <begin position="172"/>
        <end position="192"/>
    </location>
</feature>
<proteinExistence type="predicted"/>
<name>M0BR72_9EURY</name>
<feature type="transmembrane region" description="Helical" evidence="2">
    <location>
        <begin position="114"/>
        <end position="132"/>
    </location>
</feature>
<keyword evidence="2" id="KW-1133">Transmembrane helix</keyword>
<evidence type="ECO:0000256" key="2">
    <source>
        <dbReference type="SAM" id="Phobius"/>
    </source>
</evidence>
<evidence type="ECO:0000256" key="1">
    <source>
        <dbReference type="SAM" id="MobiDB-lite"/>
    </source>
</evidence>
<dbReference type="Proteomes" id="UP000011560">
    <property type="component" value="Unassembled WGS sequence"/>
</dbReference>
<dbReference type="OrthoDB" id="381141at2157"/>
<protein>
    <recommendedName>
        <fullName evidence="5">SPW repeat-containing protein</fullName>
    </recommendedName>
</protein>
<gene>
    <name evidence="3" type="ORF">C479_01306</name>
</gene>
<feature type="compositionally biased region" description="Polar residues" evidence="1">
    <location>
        <begin position="32"/>
        <end position="52"/>
    </location>
</feature>
<feature type="transmembrane region" description="Helical" evidence="2">
    <location>
        <begin position="139"/>
        <end position="160"/>
    </location>
</feature>
<feature type="transmembrane region" description="Helical" evidence="2">
    <location>
        <begin position="89"/>
        <end position="108"/>
    </location>
</feature>
<reference evidence="3 4" key="1">
    <citation type="journal article" date="2014" name="PLoS Genet.">
        <title>Phylogenetically driven sequencing of extremely halophilic archaea reveals strategies for static and dynamic osmo-response.</title>
        <authorList>
            <person name="Becker E.A."/>
            <person name="Seitzer P.M."/>
            <person name="Tritt A."/>
            <person name="Larsen D."/>
            <person name="Krusor M."/>
            <person name="Yao A.I."/>
            <person name="Wu D."/>
            <person name="Madern D."/>
            <person name="Eisen J.A."/>
            <person name="Darling A.E."/>
            <person name="Facciotti M.T."/>
        </authorList>
    </citation>
    <scope>NUCLEOTIDE SEQUENCE [LARGE SCALE GENOMIC DNA]</scope>
    <source>
        <strain evidence="3 4">JCM 14624</strain>
    </source>
</reference>
<dbReference type="EMBL" id="AOIQ01000006">
    <property type="protein sequence ID" value="ELZ13440.1"/>
    <property type="molecule type" value="Genomic_DNA"/>
</dbReference>
<evidence type="ECO:0008006" key="5">
    <source>
        <dbReference type="Google" id="ProtNLM"/>
    </source>
</evidence>
<feature type="region of interest" description="Disordered" evidence="1">
    <location>
        <begin position="1"/>
        <end position="80"/>
    </location>
</feature>
<dbReference type="RefSeq" id="WP_007696647.1">
    <property type="nucleotide sequence ID" value="NZ_AOIQ01000006.1"/>
</dbReference>
<keyword evidence="2" id="KW-0472">Membrane</keyword>
<feature type="compositionally biased region" description="Polar residues" evidence="1">
    <location>
        <begin position="59"/>
        <end position="78"/>
    </location>
</feature>
<comment type="caution">
    <text evidence="3">The sequence shown here is derived from an EMBL/GenBank/DDBJ whole genome shotgun (WGS) entry which is preliminary data.</text>
</comment>
<keyword evidence="2" id="KW-0812">Transmembrane</keyword>
<accession>M0BR72</accession>
<sequence>MGESENSDPVSDEESSTGTLDADGGSSDHPADSTTDEGSVASTSNGDSVATTNDEHTPESTSVEQTAADSGAATTDPDSTFAGRNAVRAAGLLAGLGVFLFWGPVLFTGAGLTMWMQFGLGLTIAVAGSVTAMKHGEGAAAAIGLPLLAAVMGVLVIALPQLTDVHSGTLEIVNSVAGAVVVLLALLAIFGFRKNAAEQSGRATASR</sequence>
<evidence type="ECO:0000313" key="3">
    <source>
        <dbReference type="EMBL" id="ELZ13440.1"/>
    </source>
</evidence>
<organism evidence="3 4">
    <name type="scientific">Halovivax asiaticus JCM 14624</name>
    <dbReference type="NCBI Taxonomy" id="1227490"/>
    <lineage>
        <taxon>Archaea</taxon>
        <taxon>Methanobacteriati</taxon>
        <taxon>Methanobacteriota</taxon>
        <taxon>Stenosarchaea group</taxon>
        <taxon>Halobacteria</taxon>
        <taxon>Halobacteriales</taxon>
        <taxon>Natrialbaceae</taxon>
        <taxon>Halovivax</taxon>
    </lineage>
</organism>
<dbReference type="AlphaFoldDB" id="M0BR72"/>
<keyword evidence="4" id="KW-1185">Reference proteome</keyword>